<evidence type="ECO:0000313" key="5">
    <source>
        <dbReference type="EMBL" id="ERJ69111.1"/>
    </source>
</evidence>
<dbReference type="PATRIC" id="fig|1227271.3.peg.65"/>
<evidence type="ECO:0000256" key="3">
    <source>
        <dbReference type="SAM" id="Phobius"/>
    </source>
</evidence>
<dbReference type="PANTHER" id="PTHR22916:SF51">
    <property type="entry name" value="GLYCOSYLTRANSFERASE EPSH-RELATED"/>
    <property type="match status" value="1"/>
</dbReference>
<gene>
    <name evidence="5" type="ORF">HMPREF1555_00066</name>
</gene>
<evidence type="ECO:0000313" key="6">
    <source>
        <dbReference type="Proteomes" id="UP000016630"/>
    </source>
</evidence>
<accession>A0A0E2LTP9</accession>
<feature type="transmembrane region" description="Helical" evidence="3">
    <location>
        <begin position="294"/>
        <end position="315"/>
    </location>
</feature>
<keyword evidence="3" id="KW-1133">Transmembrane helix</keyword>
<dbReference type="Pfam" id="PF00535">
    <property type="entry name" value="Glycos_transf_2"/>
    <property type="match status" value="1"/>
</dbReference>
<reference evidence="5 6" key="1">
    <citation type="submission" date="2013-06" db="EMBL/GenBank/DDBJ databases">
        <authorList>
            <person name="Weinstock G."/>
            <person name="Sodergren E."/>
            <person name="Lobos E.A."/>
            <person name="Fulton L."/>
            <person name="Fulton R."/>
            <person name="Courtney L."/>
            <person name="Fronick C."/>
            <person name="O'Laughlin M."/>
            <person name="Godfrey J."/>
            <person name="Wilson R.M."/>
            <person name="Miner T."/>
            <person name="Farmer C."/>
            <person name="Delehaunty K."/>
            <person name="Cordes M."/>
            <person name="Minx P."/>
            <person name="Tomlinson C."/>
            <person name="Chen J."/>
            <person name="Wollam A."/>
            <person name="Pepin K.H."/>
            <person name="Bhonagiri V."/>
            <person name="Zhang X."/>
            <person name="Warren W."/>
            <person name="Mitreva M."/>
            <person name="Mardis E.R."/>
            <person name="Wilson R.K."/>
        </authorList>
    </citation>
    <scope>NUCLEOTIDE SEQUENCE [LARGE SCALE GENOMIC DNA]</scope>
    <source>
        <strain evidence="5 6">F0570</strain>
    </source>
</reference>
<dbReference type="HOGENOM" id="CLU_025996_25_0_10"/>
<dbReference type="EMBL" id="AWUW01000001">
    <property type="protein sequence ID" value="ERJ69111.1"/>
    <property type="molecule type" value="Genomic_DNA"/>
</dbReference>
<dbReference type="SUPFAM" id="SSF53448">
    <property type="entry name" value="Nucleotide-diphospho-sugar transferases"/>
    <property type="match status" value="1"/>
</dbReference>
<dbReference type="Proteomes" id="UP000016630">
    <property type="component" value="Unassembled WGS sequence"/>
</dbReference>
<dbReference type="CDD" id="cd00761">
    <property type="entry name" value="Glyco_tranf_GTA_type"/>
    <property type="match status" value="1"/>
</dbReference>
<comment type="caution">
    <text evidence="5">The sequence shown here is derived from an EMBL/GenBank/DDBJ whole genome shotgun (WGS) entry which is preliminary data.</text>
</comment>
<feature type="domain" description="Glycosyltransferase 2-like" evidence="4">
    <location>
        <begin position="6"/>
        <end position="163"/>
    </location>
</feature>
<name>A0A0E2LTP9_PORGN</name>
<keyword evidence="3" id="KW-0472">Membrane</keyword>
<keyword evidence="1" id="KW-0328">Glycosyltransferase</keyword>
<keyword evidence="2 5" id="KW-0808">Transferase</keyword>
<protein>
    <submittedName>
        <fullName evidence="5">Glycosyltransferase, group 2 family protein</fullName>
    </submittedName>
</protein>
<dbReference type="GO" id="GO:0016758">
    <property type="term" value="F:hexosyltransferase activity"/>
    <property type="evidence" value="ECO:0007669"/>
    <property type="project" value="UniProtKB-ARBA"/>
</dbReference>
<keyword evidence="3" id="KW-0812">Transmembrane</keyword>
<dbReference type="AlphaFoldDB" id="A0A0E2LTP9"/>
<evidence type="ECO:0000259" key="4">
    <source>
        <dbReference type="Pfam" id="PF00535"/>
    </source>
</evidence>
<dbReference type="InterPro" id="IPR001173">
    <property type="entry name" value="Glyco_trans_2-like"/>
</dbReference>
<organism evidence="5 6">
    <name type="scientific">Porphyromonas gingivalis F0570</name>
    <dbReference type="NCBI Taxonomy" id="1227271"/>
    <lineage>
        <taxon>Bacteria</taxon>
        <taxon>Pseudomonadati</taxon>
        <taxon>Bacteroidota</taxon>
        <taxon>Bacteroidia</taxon>
        <taxon>Bacteroidales</taxon>
        <taxon>Porphyromonadaceae</taxon>
        <taxon>Porphyromonas</taxon>
    </lineage>
</organism>
<evidence type="ECO:0000256" key="2">
    <source>
        <dbReference type="ARBA" id="ARBA00022679"/>
    </source>
</evidence>
<dbReference type="RefSeq" id="WP_021664865.1">
    <property type="nucleotide sequence ID" value="NZ_KI259103.1"/>
</dbReference>
<proteinExistence type="predicted"/>
<sequence length="328" mass="37476">MVPRISVIIPVYNAEKFLRHCLDTLLAQTFKDFEVILIDDGSRDRSSNICDAYAYKDTRVHVYHKENGGVSAARQKGLELASGAYIIHVDADDWVAPSYLEVLYEEAVRTNADITICDYIEVYPDKKVYKVQKPTSTSADDFVLDLCTKLHGSCWNKLIKASVIRENKIDFPDGINLREDKLFNLHVALCSSTISYAPKALYYYFCSHLGGSASSRRSLETSMKSYIYGNNLFAHFLSNKSNSALLTAQRRFKYPTIAYLLIYEQDYVSHVSQEISSLSFTYIPDIWATSQISALYRLTLILSTFLPLKFLYSIIKIYKWLTCRKIQG</sequence>
<dbReference type="InterPro" id="IPR029044">
    <property type="entry name" value="Nucleotide-diphossugar_trans"/>
</dbReference>
<evidence type="ECO:0000256" key="1">
    <source>
        <dbReference type="ARBA" id="ARBA00022676"/>
    </source>
</evidence>
<dbReference type="Gene3D" id="3.90.550.10">
    <property type="entry name" value="Spore Coat Polysaccharide Biosynthesis Protein SpsA, Chain A"/>
    <property type="match status" value="1"/>
</dbReference>
<dbReference type="PANTHER" id="PTHR22916">
    <property type="entry name" value="GLYCOSYLTRANSFERASE"/>
    <property type="match status" value="1"/>
</dbReference>